<feature type="domain" description="GGDEF" evidence="1">
    <location>
        <begin position="60"/>
        <end position="196"/>
    </location>
</feature>
<protein>
    <submittedName>
        <fullName evidence="2">GGDEF domain-containing protein [Lactobacillus sp.]</fullName>
    </submittedName>
</protein>
<dbReference type="GO" id="GO:1902201">
    <property type="term" value="P:negative regulation of bacterial-type flagellum-dependent cell motility"/>
    <property type="evidence" value="ECO:0007669"/>
    <property type="project" value="TreeGrafter"/>
</dbReference>
<proteinExistence type="predicted"/>
<dbReference type="GO" id="GO:0043709">
    <property type="term" value="P:cell adhesion involved in single-species biofilm formation"/>
    <property type="evidence" value="ECO:0007669"/>
    <property type="project" value="TreeGrafter"/>
</dbReference>
<keyword evidence="3" id="KW-1185">Reference proteome</keyword>
<dbReference type="CDD" id="cd01949">
    <property type="entry name" value="GGDEF"/>
    <property type="match status" value="1"/>
</dbReference>
<name>A0A660DZ40_9LACO</name>
<dbReference type="GO" id="GO:0005886">
    <property type="term" value="C:plasma membrane"/>
    <property type="evidence" value="ECO:0007669"/>
    <property type="project" value="TreeGrafter"/>
</dbReference>
<evidence type="ECO:0000259" key="1">
    <source>
        <dbReference type="PROSITE" id="PS50887"/>
    </source>
</evidence>
<dbReference type="EMBL" id="UYIG01000113">
    <property type="protein sequence ID" value="VDG28587.1"/>
    <property type="molecule type" value="Genomic_DNA"/>
</dbReference>
<accession>A0A660DZ40</accession>
<dbReference type="NCBIfam" id="TIGR00254">
    <property type="entry name" value="GGDEF"/>
    <property type="match status" value="1"/>
</dbReference>
<organism evidence="2 3">
    <name type="scientific">Lactiplantibacillus mudanjiangensis</name>
    <dbReference type="NCBI Taxonomy" id="1296538"/>
    <lineage>
        <taxon>Bacteria</taxon>
        <taxon>Bacillati</taxon>
        <taxon>Bacillota</taxon>
        <taxon>Bacilli</taxon>
        <taxon>Lactobacillales</taxon>
        <taxon>Lactobacillaceae</taxon>
        <taxon>Lactiplantibacillus</taxon>
    </lineage>
</organism>
<dbReference type="Proteomes" id="UP000289996">
    <property type="component" value="Unassembled WGS sequence"/>
</dbReference>
<dbReference type="FunFam" id="3.30.70.270:FF:000001">
    <property type="entry name" value="Diguanylate cyclase domain protein"/>
    <property type="match status" value="1"/>
</dbReference>
<dbReference type="InterPro" id="IPR000160">
    <property type="entry name" value="GGDEF_dom"/>
</dbReference>
<dbReference type="Gene3D" id="3.30.70.270">
    <property type="match status" value="1"/>
</dbReference>
<dbReference type="SUPFAM" id="SSF55073">
    <property type="entry name" value="Nucleotide cyclase"/>
    <property type="match status" value="1"/>
</dbReference>
<reference evidence="2 3" key="1">
    <citation type="submission" date="2018-11" db="EMBL/GenBank/DDBJ databases">
        <authorList>
            <person name="Wuyts S."/>
        </authorList>
    </citation>
    <scope>NUCLEOTIDE SEQUENCE [LARGE SCALE GENOMIC DNA]</scope>
    <source>
        <strain evidence="2">Lactobacillus mudanjiangensis AMBF249</strain>
    </source>
</reference>
<dbReference type="InterPro" id="IPR029787">
    <property type="entry name" value="Nucleotide_cyclase"/>
</dbReference>
<dbReference type="SMART" id="SM00267">
    <property type="entry name" value="GGDEF"/>
    <property type="match status" value="1"/>
</dbReference>
<dbReference type="GO" id="GO:0052621">
    <property type="term" value="F:diguanylate cyclase activity"/>
    <property type="evidence" value="ECO:0007669"/>
    <property type="project" value="TreeGrafter"/>
</dbReference>
<evidence type="ECO:0000313" key="2">
    <source>
        <dbReference type="EMBL" id="VDG28587.1"/>
    </source>
</evidence>
<dbReference type="InterPro" id="IPR050469">
    <property type="entry name" value="Diguanylate_Cyclase"/>
</dbReference>
<dbReference type="InterPro" id="IPR043128">
    <property type="entry name" value="Rev_trsase/Diguanyl_cyclase"/>
</dbReference>
<dbReference type="PROSITE" id="PS50887">
    <property type="entry name" value="GGDEF"/>
    <property type="match status" value="1"/>
</dbReference>
<sequence>MFSAYMWFIHWLVKRLTAFIDHLVHLDQQANYDELTGIRNRANFDSISASVFDFYQTRQLPVTVVMFDIDHFKQFNDQYGHLTGDQVLKHITHLFEQRLLKVTSHGQLFRYGGEEFVILFRGLTASDVQKIMVSIVQYGRQTPLVVDGQSLNITVSMGITALQPTDPDFNTWLNRVDKALYQAKQQGRNRVTTEKTTQTFDD</sequence>
<evidence type="ECO:0000313" key="3">
    <source>
        <dbReference type="Proteomes" id="UP000289996"/>
    </source>
</evidence>
<gene>
    <name evidence="2" type="ORF">MUDAN_MDHGFNIF_03013</name>
</gene>
<dbReference type="Pfam" id="PF00990">
    <property type="entry name" value="GGDEF"/>
    <property type="match status" value="1"/>
</dbReference>
<dbReference type="PANTHER" id="PTHR45138">
    <property type="entry name" value="REGULATORY COMPONENTS OF SENSORY TRANSDUCTION SYSTEM"/>
    <property type="match status" value="1"/>
</dbReference>
<dbReference type="PANTHER" id="PTHR45138:SF9">
    <property type="entry name" value="DIGUANYLATE CYCLASE DGCM-RELATED"/>
    <property type="match status" value="1"/>
</dbReference>
<dbReference type="AlphaFoldDB" id="A0A660DZ40"/>